<name>D0LK53_HALO1</name>
<dbReference type="STRING" id="502025.Hoch_0446"/>
<dbReference type="KEGG" id="hoh:Hoch_0446"/>
<gene>
    <name evidence="2" type="ordered locus">Hoch_0446</name>
</gene>
<dbReference type="RefSeq" id="WP_012825714.1">
    <property type="nucleotide sequence ID" value="NC_013440.1"/>
</dbReference>
<evidence type="ECO:0000256" key="1">
    <source>
        <dbReference type="SAM" id="MobiDB-lite"/>
    </source>
</evidence>
<dbReference type="EMBL" id="CP001804">
    <property type="protein sequence ID" value="ACY13087.1"/>
    <property type="molecule type" value="Genomic_DNA"/>
</dbReference>
<evidence type="ECO:0000313" key="3">
    <source>
        <dbReference type="Proteomes" id="UP000001880"/>
    </source>
</evidence>
<evidence type="ECO:0000313" key="2">
    <source>
        <dbReference type="EMBL" id="ACY13087.1"/>
    </source>
</evidence>
<proteinExistence type="predicted"/>
<dbReference type="HOGENOM" id="CLU_3062149_0_0_7"/>
<dbReference type="Proteomes" id="UP000001880">
    <property type="component" value="Chromosome"/>
</dbReference>
<dbReference type="AlphaFoldDB" id="D0LK53"/>
<accession>D0LK53</accession>
<protein>
    <submittedName>
        <fullName evidence="2">Uncharacterized protein</fullName>
    </submittedName>
</protein>
<sequence>MNQHDEQQSENPAETRLPYEPPAVLSEEVFETLALSCAKANALSCPGGNPDRS</sequence>
<organism evidence="2 3">
    <name type="scientific">Haliangium ochraceum (strain DSM 14365 / JCM 11303 / SMP-2)</name>
    <dbReference type="NCBI Taxonomy" id="502025"/>
    <lineage>
        <taxon>Bacteria</taxon>
        <taxon>Pseudomonadati</taxon>
        <taxon>Myxococcota</taxon>
        <taxon>Polyangia</taxon>
        <taxon>Haliangiales</taxon>
        <taxon>Kofleriaceae</taxon>
        <taxon>Haliangium</taxon>
    </lineage>
</organism>
<feature type="region of interest" description="Disordered" evidence="1">
    <location>
        <begin position="1"/>
        <end position="21"/>
    </location>
</feature>
<keyword evidence="3" id="KW-1185">Reference proteome</keyword>
<reference evidence="2 3" key="1">
    <citation type="journal article" date="2010" name="Stand. Genomic Sci.">
        <title>Complete genome sequence of Haliangium ochraceum type strain (SMP-2).</title>
        <authorList>
            <consortium name="US DOE Joint Genome Institute (JGI-PGF)"/>
            <person name="Ivanova N."/>
            <person name="Daum C."/>
            <person name="Lang E."/>
            <person name="Abt B."/>
            <person name="Kopitz M."/>
            <person name="Saunders E."/>
            <person name="Lapidus A."/>
            <person name="Lucas S."/>
            <person name="Glavina Del Rio T."/>
            <person name="Nolan M."/>
            <person name="Tice H."/>
            <person name="Copeland A."/>
            <person name="Cheng J.F."/>
            <person name="Chen F."/>
            <person name="Bruce D."/>
            <person name="Goodwin L."/>
            <person name="Pitluck S."/>
            <person name="Mavromatis K."/>
            <person name="Pati A."/>
            <person name="Mikhailova N."/>
            <person name="Chen A."/>
            <person name="Palaniappan K."/>
            <person name="Land M."/>
            <person name="Hauser L."/>
            <person name="Chang Y.J."/>
            <person name="Jeffries C.D."/>
            <person name="Detter J.C."/>
            <person name="Brettin T."/>
            <person name="Rohde M."/>
            <person name="Goker M."/>
            <person name="Bristow J."/>
            <person name="Markowitz V."/>
            <person name="Eisen J.A."/>
            <person name="Hugenholtz P."/>
            <person name="Kyrpides N.C."/>
            <person name="Klenk H.P."/>
        </authorList>
    </citation>
    <scope>NUCLEOTIDE SEQUENCE [LARGE SCALE GENOMIC DNA]</scope>
    <source>
        <strain evidence="3">DSM 14365 / CIP 107738 / JCM 11303 / AJ 13395 / SMP-2</strain>
    </source>
</reference>